<dbReference type="EMBL" id="LSRX01000424">
    <property type="protein sequence ID" value="OLP97702.1"/>
    <property type="molecule type" value="Genomic_DNA"/>
</dbReference>
<feature type="coiled-coil region" evidence="1">
    <location>
        <begin position="582"/>
        <end position="648"/>
    </location>
</feature>
<keyword evidence="5" id="KW-1185">Reference proteome</keyword>
<feature type="compositionally biased region" description="Polar residues" evidence="2">
    <location>
        <begin position="670"/>
        <end position="694"/>
    </location>
</feature>
<feature type="region of interest" description="Disordered" evidence="2">
    <location>
        <begin position="126"/>
        <end position="211"/>
    </location>
</feature>
<evidence type="ECO:0000313" key="4">
    <source>
        <dbReference type="EMBL" id="OLP97702.1"/>
    </source>
</evidence>
<evidence type="ECO:0000256" key="1">
    <source>
        <dbReference type="SAM" id="Coils"/>
    </source>
</evidence>
<feature type="region of interest" description="Disordered" evidence="2">
    <location>
        <begin position="670"/>
        <end position="725"/>
    </location>
</feature>
<feature type="compositionally biased region" description="Basic and acidic residues" evidence="2">
    <location>
        <begin position="126"/>
        <end position="144"/>
    </location>
</feature>
<name>A0A1Q9DRA8_SYMMI</name>
<protein>
    <submittedName>
        <fullName evidence="4">Uncharacterized protein</fullName>
    </submittedName>
</protein>
<feature type="coiled-coil region" evidence="1">
    <location>
        <begin position="451"/>
        <end position="504"/>
    </location>
</feature>
<comment type="caution">
    <text evidence="4">The sequence shown here is derived from an EMBL/GenBank/DDBJ whole genome shotgun (WGS) entry which is preliminary data.</text>
</comment>
<evidence type="ECO:0000313" key="5">
    <source>
        <dbReference type="Proteomes" id="UP000186817"/>
    </source>
</evidence>
<proteinExistence type="predicted"/>
<feature type="signal peptide" evidence="3">
    <location>
        <begin position="1"/>
        <end position="22"/>
    </location>
</feature>
<accession>A0A1Q9DRA8</accession>
<keyword evidence="1" id="KW-0175">Coiled coil</keyword>
<sequence length="725" mass="81390">MWYDGAATVLKSALLLIPYAVGSWNVPYEWMDSDFQVQMYLESQPGVPWITLNYIIAEAMRSFRSQQSRPRHHPCCQAASVFDMSAFTPSMTPADVVLLTAKGEQDRMNSITRLCMERCADTLRRDEALPVGQDSHERLPEKTRGRSQSHALAPPVSPCWDSVKEDTFAKPGTPLGAKPGTPRDLMGSTTDTWRSGEDRYSPELKGIALPPPKMKLATEDDEVMQEFVQSHLVSTLNPMTEEIGQMKGALYEMEARVVKFAEKMAKQNAKIEEQEHELQNLSSSVAAKDTRMTAMHQLLLATRAEASDIRGNTDTTKGALDKLDDKWQGTLSLLQNLQLQQDKHSSEIRKLQHAIAAADQKASDLVETRINNLNSFCKELCNQQRDMETAITQLKSHEEETRDKLKHTVSVHDQHRQDVIEKFGLRDVRTKAIEAKLTTLAQELEKPITNIRATDKEVAHLKSKVAILESQNFHNQISELCDSLKDLGRRMASAEEEVVQVRRKSAEQFHMRDKLLRKLDDKATKHSIDINELMNTQKADIDHLNALQSTLAPLLMKTRQQNAEEGGSEAAPDSGLTFDQELKELRETTANQKEQLDKAQNKLDLMSHLLESLKQKEQRDIDTSNTQLNGLQEEVGDAHALLNKLDARVEMVQKYFTGLSRGLQDTHSVLTGDSSALPQKNVKQLPTLPANTPRNALMSPSPRKPSRNTLFGRGTLSGLPGEQTQ</sequence>
<dbReference type="OrthoDB" id="428584at2759"/>
<evidence type="ECO:0000256" key="2">
    <source>
        <dbReference type="SAM" id="MobiDB-lite"/>
    </source>
</evidence>
<feature type="coiled-coil region" evidence="1">
    <location>
        <begin position="257"/>
        <end position="291"/>
    </location>
</feature>
<gene>
    <name evidence="4" type="ORF">AK812_SmicGene19922</name>
</gene>
<dbReference type="Proteomes" id="UP000186817">
    <property type="component" value="Unassembled WGS sequence"/>
</dbReference>
<dbReference type="OMA" id="MERCADT"/>
<keyword evidence="3" id="KW-0732">Signal</keyword>
<feature type="chain" id="PRO_5012367340" evidence="3">
    <location>
        <begin position="23"/>
        <end position="725"/>
    </location>
</feature>
<feature type="coiled-coil region" evidence="1">
    <location>
        <begin position="334"/>
        <end position="368"/>
    </location>
</feature>
<evidence type="ECO:0000256" key="3">
    <source>
        <dbReference type="SAM" id="SignalP"/>
    </source>
</evidence>
<organism evidence="4 5">
    <name type="scientific">Symbiodinium microadriaticum</name>
    <name type="common">Dinoflagellate</name>
    <name type="synonym">Zooxanthella microadriatica</name>
    <dbReference type="NCBI Taxonomy" id="2951"/>
    <lineage>
        <taxon>Eukaryota</taxon>
        <taxon>Sar</taxon>
        <taxon>Alveolata</taxon>
        <taxon>Dinophyceae</taxon>
        <taxon>Suessiales</taxon>
        <taxon>Symbiodiniaceae</taxon>
        <taxon>Symbiodinium</taxon>
    </lineage>
</organism>
<reference evidence="4 5" key="1">
    <citation type="submission" date="2016-02" db="EMBL/GenBank/DDBJ databases">
        <title>Genome analysis of coral dinoflagellate symbionts highlights evolutionary adaptations to a symbiotic lifestyle.</title>
        <authorList>
            <person name="Aranda M."/>
            <person name="Li Y."/>
            <person name="Liew Y.J."/>
            <person name="Baumgarten S."/>
            <person name="Simakov O."/>
            <person name="Wilson M."/>
            <person name="Piel J."/>
            <person name="Ashoor H."/>
            <person name="Bougouffa S."/>
            <person name="Bajic V.B."/>
            <person name="Ryu T."/>
            <person name="Ravasi T."/>
            <person name="Bayer T."/>
            <person name="Micklem G."/>
            <person name="Kim H."/>
            <person name="Bhak J."/>
            <person name="Lajeunesse T.C."/>
            <person name="Voolstra C.R."/>
        </authorList>
    </citation>
    <scope>NUCLEOTIDE SEQUENCE [LARGE SCALE GENOMIC DNA]</scope>
    <source>
        <strain evidence="4 5">CCMP2467</strain>
    </source>
</reference>
<dbReference type="AlphaFoldDB" id="A0A1Q9DRA8"/>